<reference evidence="2" key="1">
    <citation type="journal article" date="2023" name="PhytoFront">
        <title>Draft Genome Resources of Seven Strains of Tilletia horrida, Causal Agent of Kernel Smut of Rice.</title>
        <authorList>
            <person name="Khanal S."/>
            <person name="Antony Babu S."/>
            <person name="Zhou X.G."/>
        </authorList>
    </citation>
    <scope>NUCLEOTIDE SEQUENCE</scope>
    <source>
        <strain evidence="2">TX3</strain>
    </source>
</reference>
<feature type="region of interest" description="Disordered" evidence="1">
    <location>
        <begin position="431"/>
        <end position="479"/>
    </location>
</feature>
<feature type="compositionally biased region" description="Low complexity" evidence="1">
    <location>
        <begin position="431"/>
        <end position="446"/>
    </location>
</feature>
<feature type="compositionally biased region" description="Low complexity" evidence="1">
    <location>
        <begin position="169"/>
        <end position="189"/>
    </location>
</feature>
<feature type="compositionally biased region" description="Basic and acidic residues" evidence="1">
    <location>
        <begin position="453"/>
        <end position="466"/>
    </location>
</feature>
<sequence>MSTPSPSRRTPATAAVAAAAAAAAAAASGSASASASGSHHAATTGAGAGGTGQSHPSASSAQDDSSIIHQLAACLFPCCAPRRRPAGDQARARAQTQPPPHSSTAAPAGSSLTRPLSRFWSSLGLSSSSSSSASTSQPHQQGAAASSSRLTLEDADENTPLLGKRPVHGLNGSSSAAGAANGQLGADAQQEGRIQRAPAVPLNPDVLRKITETTQHNFLVVSLAGPYLPEDLDRRSATSGGLGGGGTPGLTRDGAAGGGGSGAIGLAGLERRSTVSGSGMFYGSTTAGGFDRRSTASGGGGNNERGQYFDRRSAASSRDGATVGPFGGGLTAIDNFGLASASSARSGTPHAGGSAAGAATGAAVGLGLGLNSGAGTGAGSNAGSAFVPLDGAGPILSAGPRPGPAAAPASSAGAGSSSLIKTAAANAQSQAASANAATARAAAATASKGPTSDLERSMLARLEAESGRAGPLFEVWSDE</sequence>
<feature type="compositionally biased region" description="Low complexity" evidence="1">
    <location>
        <begin position="53"/>
        <end position="64"/>
    </location>
</feature>
<dbReference type="EMBL" id="JAPDMQ010000376">
    <property type="protein sequence ID" value="KAK0525904.1"/>
    <property type="molecule type" value="Genomic_DNA"/>
</dbReference>
<proteinExistence type="predicted"/>
<organism evidence="2 3">
    <name type="scientific">Tilletia horrida</name>
    <dbReference type="NCBI Taxonomy" id="155126"/>
    <lineage>
        <taxon>Eukaryota</taxon>
        <taxon>Fungi</taxon>
        <taxon>Dikarya</taxon>
        <taxon>Basidiomycota</taxon>
        <taxon>Ustilaginomycotina</taxon>
        <taxon>Exobasidiomycetes</taxon>
        <taxon>Tilletiales</taxon>
        <taxon>Tilletiaceae</taxon>
        <taxon>Tilletia</taxon>
    </lineage>
</organism>
<dbReference type="PROSITE" id="PS51318">
    <property type="entry name" value="TAT"/>
    <property type="match status" value="1"/>
</dbReference>
<dbReference type="Proteomes" id="UP001176521">
    <property type="component" value="Unassembled WGS sequence"/>
</dbReference>
<comment type="caution">
    <text evidence="2">The sequence shown here is derived from an EMBL/GenBank/DDBJ whole genome shotgun (WGS) entry which is preliminary data.</text>
</comment>
<gene>
    <name evidence="2" type="ORF">OC842_005363</name>
</gene>
<dbReference type="AlphaFoldDB" id="A0AAN6G814"/>
<feature type="region of interest" description="Disordered" evidence="1">
    <location>
        <begin position="27"/>
        <end position="64"/>
    </location>
</feature>
<evidence type="ECO:0000313" key="3">
    <source>
        <dbReference type="Proteomes" id="UP001176521"/>
    </source>
</evidence>
<feature type="region of interest" description="Disordered" evidence="1">
    <location>
        <begin position="283"/>
        <end position="321"/>
    </location>
</feature>
<feature type="compositionally biased region" description="Polar residues" evidence="1">
    <location>
        <begin position="137"/>
        <end position="150"/>
    </location>
</feature>
<feature type="region of interest" description="Disordered" evidence="1">
    <location>
        <begin position="232"/>
        <end position="256"/>
    </location>
</feature>
<feature type="compositionally biased region" description="Polar residues" evidence="1">
    <location>
        <begin position="102"/>
        <end position="114"/>
    </location>
</feature>
<feature type="compositionally biased region" description="Low complexity" evidence="1">
    <location>
        <begin position="27"/>
        <end position="45"/>
    </location>
</feature>
<feature type="region of interest" description="Disordered" evidence="1">
    <location>
        <begin position="84"/>
        <end position="199"/>
    </location>
</feature>
<evidence type="ECO:0000256" key="1">
    <source>
        <dbReference type="SAM" id="MobiDB-lite"/>
    </source>
</evidence>
<dbReference type="InterPro" id="IPR006311">
    <property type="entry name" value="TAT_signal"/>
</dbReference>
<protein>
    <submittedName>
        <fullName evidence="2">Uncharacterized protein</fullName>
    </submittedName>
</protein>
<accession>A0AAN6G814</accession>
<evidence type="ECO:0000313" key="2">
    <source>
        <dbReference type="EMBL" id="KAK0525904.1"/>
    </source>
</evidence>
<name>A0AAN6G814_9BASI</name>
<feature type="compositionally biased region" description="Low complexity" evidence="1">
    <location>
        <begin position="116"/>
        <end position="136"/>
    </location>
</feature>
<keyword evidence="3" id="KW-1185">Reference proteome</keyword>